<evidence type="ECO:0000256" key="6">
    <source>
        <dbReference type="ARBA" id="ARBA00032535"/>
    </source>
</evidence>
<dbReference type="GO" id="GO:0046872">
    <property type="term" value="F:metal ion binding"/>
    <property type="evidence" value="ECO:0007669"/>
    <property type="project" value="UniProtKB-KW"/>
</dbReference>
<evidence type="ECO:0000313" key="9">
    <source>
        <dbReference type="EMBL" id="KAK3233405.1"/>
    </source>
</evidence>
<dbReference type="GO" id="GO:0004427">
    <property type="term" value="F:inorganic diphosphate phosphatase activity"/>
    <property type="evidence" value="ECO:0007669"/>
    <property type="project" value="UniProtKB-EC"/>
</dbReference>
<sequence>MVFGHKIPDTDAVCGAIVRAWELKQRGQHATPYRLGVLNKETEYVLNKFSVDSPQLLSALPPCSRVAIVDTNNPQELLDGLDQSEITSVVDHHKLCGLHTDKPIEIDIRPLCSTGSILYARMKTAKIKPTKTMAGLMLSCILSDSLEFRSPTTTEIDKVYAKELSKLCGVKIKPHAEAMFAAKADIGHLSPKEVVMMDSKTFNIGGRKIRVSVVETTNPSTALRQKEALLDAMTLIQQMETLDDMLFFVVNILENEAVYVSFSSTADALIAKAWNLEISSDGMTVIPGVVSRKAQIIPSLELAARKK</sequence>
<dbReference type="Pfam" id="PF01368">
    <property type="entry name" value="DHH"/>
    <property type="match status" value="1"/>
</dbReference>
<comment type="catalytic activity">
    <reaction evidence="7">
        <text>diphosphate + H2O = 2 phosphate + H(+)</text>
        <dbReference type="Rhea" id="RHEA:24576"/>
        <dbReference type="ChEBI" id="CHEBI:15377"/>
        <dbReference type="ChEBI" id="CHEBI:15378"/>
        <dbReference type="ChEBI" id="CHEBI:33019"/>
        <dbReference type="ChEBI" id="CHEBI:43474"/>
        <dbReference type="EC" id="3.6.1.1"/>
    </reaction>
</comment>
<evidence type="ECO:0000256" key="4">
    <source>
        <dbReference type="ARBA" id="ARBA00022801"/>
    </source>
</evidence>
<protein>
    <recommendedName>
        <fullName evidence="2">inorganic diphosphatase</fullName>
        <ecNumber evidence="2">3.6.1.1</ecNumber>
    </recommendedName>
    <alternativeName>
        <fullName evidence="6">Pyrophosphate phospho-hydrolase</fullName>
    </alternativeName>
</protein>
<dbReference type="EC" id="3.6.1.1" evidence="2"/>
<evidence type="ECO:0000256" key="7">
    <source>
        <dbReference type="ARBA" id="ARBA00047820"/>
    </source>
</evidence>
<dbReference type="Pfam" id="PF02833">
    <property type="entry name" value="DHHA2"/>
    <property type="match status" value="1"/>
</dbReference>
<dbReference type="InterPro" id="IPR038222">
    <property type="entry name" value="DHHA2_dom_sf"/>
</dbReference>
<dbReference type="InterPro" id="IPR038763">
    <property type="entry name" value="DHH_sf"/>
</dbReference>
<comment type="caution">
    <text evidence="9">The sequence shown here is derived from an EMBL/GenBank/DDBJ whole genome shotgun (WGS) entry which is preliminary data.</text>
</comment>
<dbReference type="SMART" id="SM01131">
    <property type="entry name" value="DHHA2"/>
    <property type="match status" value="1"/>
</dbReference>
<dbReference type="InterPro" id="IPR004097">
    <property type="entry name" value="DHHA2"/>
</dbReference>
<keyword evidence="10" id="KW-1185">Reference proteome</keyword>
<dbReference type="Gene3D" id="3.10.310.20">
    <property type="entry name" value="DHHA2 domain"/>
    <property type="match status" value="1"/>
</dbReference>
<dbReference type="EMBL" id="LGRX02035720">
    <property type="protein sequence ID" value="KAK3233405.1"/>
    <property type="molecule type" value="Genomic_DNA"/>
</dbReference>
<evidence type="ECO:0000256" key="1">
    <source>
        <dbReference type="ARBA" id="ARBA00001936"/>
    </source>
</evidence>
<evidence type="ECO:0000256" key="3">
    <source>
        <dbReference type="ARBA" id="ARBA00022723"/>
    </source>
</evidence>
<keyword evidence="4" id="KW-0378">Hydrolase</keyword>
<name>A0AAE0BCM2_9CHLO</name>
<comment type="cofactor">
    <cofactor evidence="1">
        <name>Mn(2+)</name>
        <dbReference type="ChEBI" id="CHEBI:29035"/>
    </cofactor>
</comment>
<keyword evidence="5" id="KW-0464">Manganese</keyword>
<evidence type="ECO:0000313" key="10">
    <source>
        <dbReference type="Proteomes" id="UP001190700"/>
    </source>
</evidence>
<evidence type="ECO:0000259" key="8">
    <source>
        <dbReference type="SMART" id="SM01131"/>
    </source>
</evidence>
<evidence type="ECO:0000256" key="5">
    <source>
        <dbReference type="ARBA" id="ARBA00023211"/>
    </source>
</evidence>
<feature type="domain" description="DHHA2" evidence="8">
    <location>
        <begin position="176"/>
        <end position="304"/>
    </location>
</feature>
<dbReference type="FunFam" id="3.90.1640.10:FF:000001">
    <property type="entry name" value="Probable manganese-dependent inorganic pyrophosphatase"/>
    <property type="match status" value="1"/>
</dbReference>
<dbReference type="SUPFAM" id="SSF64182">
    <property type="entry name" value="DHH phosphoesterases"/>
    <property type="match status" value="1"/>
</dbReference>
<gene>
    <name evidence="9" type="ORF">CYMTET_56294</name>
</gene>
<proteinExistence type="predicted"/>
<dbReference type="Gene3D" id="3.90.1640.10">
    <property type="entry name" value="inorganic pyrophosphatase (n-terminal core)"/>
    <property type="match status" value="1"/>
</dbReference>
<dbReference type="Proteomes" id="UP001190700">
    <property type="component" value="Unassembled WGS sequence"/>
</dbReference>
<dbReference type="PANTHER" id="PTHR12112:SF22">
    <property type="entry name" value="MANGANESE-DEPENDENT INORGANIC PYROPHOSPHATASE-RELATED"/>
    <property type="match status" value="1"/>
</dbReference>
<dbReference type="NCBIfam" id="NF003877">
    <property type="entry name" value="PRK05427.1"/>
    <property type="match status" value="1"/>
</dbReference>
<dbReference type="PANTHER" id="PTHR12112">
    <property type="entry name" value="BNIP - RELATED"/>
    <property type="match status" value="1"/>
</dbReference>
<evidence type="ECO:0000256" key="2">
    <source>
        <dbReference type="ARBA" id="ARBA00012146"/>
    </source>
</evidence>
<dbReference type="AlphaFoldDB" id="A0AAE0BCM2"/>
<dbReference type="InterPro" id="IPR001667">
    <property type="entry name" value="DDH_dom"/>
</dbReference>
<reference evidence="9 10" key="1">
    <citation type="journal article" date="2015" name="Genome Biol. Evol.">
        <title>Comparative Genomics of a Bacterivorous Green Alga Reveals Evolutionary Causalities and Consequences of Phago-Mixotrophic Mode of Nutrition.</title>
        <authorList>
            <person name="Burns J.A."/>
            <person name="Paasch A."/>
            <person name="Narechania A."/>
            <person name="Kim E."/>
        </authorList>
    </citation>
    <scope>NUCLEOTIDE SEQUENCE [LARGE SCALE GENOMIC DNA]</scope>
    <source>
        <strain evidence="9 10">PLY_AMNH</strain>
    </source>
</reference>
<organism evidence="9 10">
    <name type="scientific">Cymbomonas tetramitiformis</name>
    <dbReference type="NCBI Taxonomy" id="36881"/>
    <lineage>
        <taxon>Eukaryota</taxon>
        <taxon>Viridiplantae</taxon>
        <taxon>Chlorophyta</taxon>
        <taxon>Pyramimonadophyceae</taxon>
        <taxon>Pyramimonadales</taxon>
        <taxon>Pyramimonadaceae</taxon>
        <taxon>Cymbomonas</taxon>
    </lineage>
</organism>
<keyword evidence="3" id="KW-0479">Metal-binding</keyword>
<dbReference type="GO" id="GO:0005737">
    <property type="term" value="C:cytoplasm"/>
    <property type="evidence" value="ECO:0007669"/>
    <property type="project" value="InterPro"/>
</dbReference>
<accession>A0AAE0BCM2</accession>